<evidence type="ECO:0000259" key="1">
    <source>
        <dbReference type="PROSITE" id="PS00022"/>
    </source>
</evidence>
<dbReference type="PANTHER" id="PTHR16897:SF2">
    <property type="entry name" value="OS03G0226600 PROTEIN"/>
    <property type="match status" value="1"/>
</dbReference>
<evidence type="ECO:0000313" key="4">
    <source>
        <dbReference type="Proteomes" id="UP000683360"/>
    </source>
</evidence>
<dbReference type="PROSITE" id="PS01186">
    <property type="entry name" value="EGF_2"/>
    <property type="match status" value="2"/>
</dbReference>
<feature type="domain" description="EGF-like" evidence="1 2">
    <location>
        <begin position="95"/>
        <end position="106"/>
    </location>
</feature>
<proteinExistence type="predicted"/>
<dbReference type="Proteomes" id="UP000683360">
    <property type="component" value="Unassembled WGS sequence"/>
</dbReference>
<dbReference type="PROSITE" id="PS00022">
    <property type="entry name" value="EGF_1"/>
    <property type="match status" value="2"/>
</dbReference>
<accession>A0A8S3URJ6</accession>
<keyword evidence="4" id="KW-1185">Reference proteome</keyword>
<evidence type="ECO:0000313" key="3">
    <source>
        <dbReference type="EMBL" id="CAG2246564.1"/>
    </source>
</evidence>
<gene>
    <name evidence="3" type="ORF">MEDL_58529</name>
</gene>
<name>A0A8S3URJ6_MYTED</name>
<protein>
    <recommendedName>
        <fullName evidence="1 2">EGF-like domain-containing protein</fullName>
    </recommendedName>
</protein>
<dbReference type="PANTHER" id="PTHR16897">
    <property type="entry name" value="OS10G0105400 PROTEIN"/>
    <property type="match status" value="1"/>
</dbReference>
<dbReference type="EMBL" id="CAJPWZ010002873">
    <property type="protein sequence ID" value="CAG2246564.1"/>
    <property type="molecule type" value="Genomic_DNA"/>
</dbReference>
<dbReference type="OrthoDB" id="6141295at2759"/>
<organism evidence="3 4">
    <name type="scientific">Mytilus edulis</name>
    <name type="common">Blue mussel</name>
    <dbReference type="NCBI Taxonomy" id="6550"/>
    <lineage>
        <taxon>Eukaryota</taxon>
        <taxon>Metazoa</taxon>
        <taxon>Spiralia</taxon>
        <taxon>Lophotrochozoa</taxon>
        <taxon>Mollusca</taxon>
        <taxon>Bivalvia</taxon>
        <taxon>Autobranchia</taxon>
        <taxon>Pteriomorphia</taxon>
        <taxon>Mytilida</taxon>
        <taxon>Mytiloidea</taxon>
        <taxon>Mytilidae</taxon>
        <taxon>Mytilinae</taxon>
        <taxon>Mytilus</taxon>
    </lineage>
</organism>
<dbReference type="InterPro" id="IPR000742">
    <property type="entry name" value="EGF"/>
</dbReference>
<evidence type="ECO:0000259" key="2">
    <source>
        <dbReference type="PROSITE" id="PS01186"/>
    </source>
</evidence>
<feature type="domain" description="EGF-like" evidence="1 2">
    <location>
        <begin position="501"/>
        <end position="512"/>
    </location>
</feature>
<sequence length="1321" mass="151985">MGENGNVFQEWFINLLLHGFKICPKITHCNHRRCKTPADNHCEYCEGEVKDMSYWRAYTPHPLSTRKTCEKACSWRSDSTRCFPGNCTDDLASNCNCWHGFSGHHCENIIADVNTSYAEAKLRDTDTNKIITTPIDPNQPGPQPIRWTNHVNWKEIDIEISFKFPDLGKPPDYDPKGEQHFVIDFKYGVVHASMQLKHYKEGSHFEHSFNYSCKINANVPVFNQKCAKPNIQDISTWEFRHAHRLIFTWTVISGGHLKYIDRESKIQRMENKTVPINGKVHSIDYIFQWDLIEPYHPCSVENSSCVEPPVKSYNDVTDSVNELLKSGDRLVQDLKPTLEKKDISSTEPKVEVKSGKRTIVHQSSMSTNHTWISVNDKILQVTWLDRFINKRHKEQSWLNKVEGLEHVKDEYDDHFGKRTKDAIPNAHVCPKITHCNHRRCKTPADNHCEYCEGEVKDMSYWRAYTPHPLSTRKTCEKACSWRSDSTRCFPGNCTDDLASNCNCWHGFSGHHCENIIADVNTSYAEAKLRDTDTNKIITTPIDPNQPGPQPIRWTNHVNWKEIDIEISFKFPDLGKPPDYDPKGEQHFVIDFKYGVVHASMQLKHYKEKANQRMENKTVPINGKVYSIDYIFQWDLIEPYHPCSVENSSCVEPPVKSYNDVTDSTNVTLVWSGWTDDLAGVHHYDYEIYELLKSGDRLVQDLKPTLEKKDISSTEPKALIQLTSPGVYSAIITVYDKATNYESTRCIIFYDNFSKVEVKSGKRTIVHQSSMSTNHTWISVNDKILQVTWLDRFINKRHKEQSWLSKVEGLEHVKDEYDDHFGKRTKDAIPNAHGIVRFDVKYEVFGPSLTAHQNFTPTSNVVSQKGYISVLWSDGNRLDVTVRAYDILNQFVEEHITVYKDTSAPIIERLWLSRGDRVNICSQIEWDGMDYDSGLNQVEWKLFDKYTGNNIIHGKAQLHAQGMAQNLTECEQIYENEPRGPSCYCTMFHGCYHKHFVVQPEITEKGREAGLVVGKDKGVHDSDYFIEITVINNALMKTTSLKKITIDVSPPHEGYVHDGIRGDPELDYQQDLHVDAHWEGFFDRESGVEFYQYIFSDHCSSRGDIFCISSSCQQGKKRAQSCLLRWSYHHANRTIRQRFCIEGAGLDPDCYVTTMAQCGYWITFYGAIGSKTLVLVASRKTCYKGWNSEYDGYLMSDHYTHNNKDFACVDINPETLDNKNKDEHGILFYPLRTKCGSLRCPPLEVAKRVETASGDVTGIAFMSDGAAIPLTEKFQEDCMTDWINGIRLMILTGAFHFTDNRGRRRFRKTKQQPLSGVRNVDS</sequence>
<comment type="caution">
    <text evidence="3">The sequence shown here is derived from an EMBL/GenBank/DDBJ whole genome shotgun (WGS) entry which is preliminary data.</text>
</comment>
<reference evidence="3" key="1">
    <citation type="submission" date="2021-03" db="EMBL/GenBank/DDBJ databases">
        <authorList>
            <person name="Bekaert M."/>
        </authorList>
    </citation>
    <scope>NUCLEOTIDE SEQUENCE</scope>
</reference>